<evidence type="ECO:0000256" key="4">
    <source>
        <dbReference type="ARBA" id="ARBA00013064"/>
    </source>
</evidence>
<proteinExistence type="inferred from homology"/>
<dbReference type="InterPro" id="IPR029021">
    <property type="entry name" value="Prot-tyrosine_phosphatase-like"/>
</dbReference>
<dbReference type="PANTHER" id="PTHR23339">
    <property type="entry name" value="TYROSINE SPECIFIC PROTEIN PHOSPHATASE AND DUAL SPECIFICITY PROTEIN PHOSPHATASE"/>
    <property type="match status" value="1"/>
</dbReference>
<evidence type="ECO:0000256" key="1">
    <source>
        <dbReference type="ARBA" id="ARBA00004236"/>
    </source>
</evidence>
<keyword evidence="9" id="KW-0904">Protein phosphatase</keyword>
<evidence type="ECO:0000313" key="20">
    <source>
        <dbReference type="EMBL" id="KAB0378742.1"/>
    </source>
</evidence>
<dbReference type="AlphaFoldDB" id="A0A5N3XXQ8"/>
<comment type="catalytic activity">
    <reaction evidence="14">
        <text>O-phospho-L-tyrosyl-[protein] + H2O = L-tyrosyl-[protein] + phosphate</text>
        <dbReference type="Rhea" id="RHEA:10684"/>
        <dbReference type="Rhea" id="RHEA-COMP:10136"/>
        <dbReference type="Rhea" id="RHEA-COMP:20101"/>
        <dbReference type="ChEBI" id="CHEBI:15377"/>
        <dbReference type="ChEBI" id="CHEBI:43474"/>
        <dbReference type="ChEBI" id="CHEBI:46858"/>
        <dbReference type="ChEBI" id="CHEBI:61978"/>
        <dbReference type="EC" id="3.1.3.48"/>
    </reaction>
</comment>
<organism evidence="20 21">
    <name type="scientific">Muntiacus reevesi</name>
    <name type="common">Reeves' muntjac</name>
    <name type="synonym">Cervus reevesi</name>
    <dbReference type="NCBI Taxonomy" id="9886"/>
    <lineage>
        <taxon>Eukaryota</taxon>
        <taxon>Metazoa</taxon>
        <taxon>Chordata</taxon>
        <taxon>Craniata</taxon>
        <taxon>Vertebrata</taxon>
        <taxon>Euteleostomi</taxon>
        <taxon>Mammalia</taxon>
        <taxon>Eutheria</taxon>
        <taxon>Laurasiatheria</taxon>
        <taxon>Artiodactyla</taxon>
        <taxon>Ruminantia</taxon>
        <taxon>Pecora</taxon>
        <taxon>Cervidae</taxon>
        <taxon>Muntiacinae</taxon>
        <taxon>Muntiacus</taxon>
    </lineage>
</organism>
<dbReference type="GO" id="GO:0004725">
    <property type="term" value="F:protein tyrosine phosphatase activity"/>
    <property type="evidence" value="ECO:0007669"/>
    <property type="project" value="UniProtKB-EC"/>
</dbReference>
<evidence type="ECO:0000256" key="10">
    <source>
        <dbReference type="ARBA" id="ARBA00023136"/>
    </source>
</evidence>
<dbReference type="Proteomes" id="UP000326062">
    <property type="component" value="Chromosome 4"/>
</dbReference>
<keyword evidence="11" id="KW-1015">Disulfide bond</keyword>
<dbReference type="GO" id="GO:0005769">
    <property type="term" value="C:early endosome"/>
    <property type="evidence" value="ECO:0007669"/>
    <property type="project" value="UniProtKB-SubCell"/>
</dbReference>
<comment type="subunit">
    <text evidence="16">Interacts with tubulin.</text>
</comment>
<evidence type="ECO:0000256" key="18">
    <source>
        <dbReference type="ARBA" id="ARBA00082375"/>
    </source>
</evidence>
<protein>
    <recommendedName>
        <fullName evidence="17">Protein tyrosine phosphatase type IVA 3</fullName>
        <ecNumber evidence="4">3.1.3.48</ecNumber>
    </recommendedName>
    <alternativeName>
        <fullName evidence="18">Protein-tyrosine phosphatase 4a3</fullName>
    </alternativeName>
</protein>
<keyword evidence="7" id="KW-0967">Endosome</keyword>
<evidence type="ECO:0000256" key="11">
    <source>
        <dbReference type="ARBA" id="ARBA00023157"/>
    </source>
</evidence>
<keyword evidence="6" id="KW-0488">Methylation</keyword>
<accession>A0A5N3XXQ8</accession>
<feature type="domain" description="Tyrosine specific protein phosphatases" evidence="19">
    <location>
        <begin position="65"/>
        <end position="134"/>
    </location>
</feature>
<keyword evidence="21" id="KW-1185">Reference proteome</keyword>
<evidence type="ECO:0000256" key="17">
    <source>
        <dbReference type="ARBA" id="ARBA00069015"/>
    </source>
</evidence>
<keyword evidence="8" id="KW-0378">Hydrolase</keyword>
<dbReference type="EC" id="3.1.3.48" evidence="4"/>
<evidence type="ECO:0000256" key="12">
    <source>
        <dbReference type="ARBA" id="ARBA00023288"/>
    </source>
</evidence>
<name>A0A5N3XXQ8_MUNRE</name>
<evidence type="ECO:0000256" key="9">
    <source>
        <dbReference type="ARBA" id="ARBA00022912"/>
    </source>
</evidence>
<evidence type="ECO:0000256" key="6">
    <source>
        <dbReference type="ARBA" id="ARBA00022481"/>
    </source>
</evidence>
<dbReference type="InterPro" id="IPR050561">
    <property type="entry name" value="PTP"/>
</dbReference>
<dbReference type="PROSITE" id="PS50056">
    <property type="entry name" value="TYR_PHOSPHATASE_2"/>
    <property type="match status" value="1"/>
</dbReference>
<dbReference type="GO" id="GO:0043542">
    <property type="term" value="P:endothelial cell migration"/>
    <property type="evidence" value="ECO:0007669"/>
    <property type="project" value="UniProtKB-ARBA"/>
</dbReference>
<dbReference type="EMBL" id="VCEB01000004">
    <property type="protein sequence ID" value="KAB0378742.1"/>
    <property type="molecule type" value="Genomic_DNA"/>
</dbReference>
<evidence type="ECO:0000256" key="15">
    <source>
        <dbReference type="ARBA" id="ARBA00057132"/>
    </source>
</evidence>
<gene>
    <name evidence="20" type="ORF">FD755_010320</name>
</gene>
<reference evidence="20 21" key="1">
    <citation type="submission" date="2019-06" db="EMBL/GenBank/DDBJ databases">
        <title>Discovery of a novel chromosome fission-fusion reversal in muntjac.</title>
        <authorList>
            <person name="Mudd A.B."/>
            <person name="Bredeson J.V."/>
            <person name="Baum R."/>
            <person name="Hockemeyer D."/>
            <person name="Rokhsar D.S."/>
        </authorList>
    </citation>
    <scope>NUCLEOTIDE SEQUENCE [LARGE SCALE GENOMIC DNA]</scope>
    <source>
        <strain evidence="20">UCam_UCB_Mr</strain>
        <tissue evidence="20">Fibroblast cell line</tissue>
    </source>
</reference>
<evidence type="ECO:0000256" key="13">
    <source>
        <dbReference type="ARBA" id="ARBA00023289"/>
    </source>
</evidence>
<evidence type="ECO:0000256" key="3">
    <source>
        <dbReference type="ARBA" id="ARBA00009580"/>
    </source>
</evidence>
<keyword evidence="5" id="KW-1003">Cell membrane</keyword>
<keyword evidence="12" id="KW-0449">Lipoprotein</keyword>
<dbReference type="GO" id="GO:0009966">
    <property type="term" value="P:regulation of signal transduction"/>
    <property type="evidence" value="ECO:0007669"/>
    <property type="project" value="UniProtKB-ARBA"/>
</dbReference>
<dbReference type="FunFam" id="3.90.190.10:FF:000105">
    <property type="entry name" value="Protein tyrosine phosphatase type IVA 3"/>
    <property type="match status" value="1"/>
</dbReference>
<evidence type="ECO:0000259" key="19">
    <source>
        <dbReference type="PROSITE" id="PS50056"/>
    </source>
</evidence>
<evidence type="ECO:0000256" key="8">
    <source>
        <dbReference type="ARBA" id="ARBA00022801"/>
    </source>
</evidence>
<evidence type="ECO:0000256" key="2">
    <source>
        <dbReference type="ARBA" id="ARBA00004412"/>
    </source>
</evidence>
<evidence type="ECO:0000256" key="7">
    <source>
        <dbReference type="ARBA" id="ARBA00022753"/>
    </source>
</evidence>
<comment type="function">
    <text evidence="15">Protein tyrosine phosphatase which stimulates progression from G1 into S phase during mitosis. Enhances cell proliferation, cell motility and invasive activity, and promotes cancer metastasis. May be involved in the progression of cardiac hypertrophy by inhibiting intracellular calcium mobilization in response to angiotensin II.</text>
</comment>
<keyword evidence="10" id="KW-0472">Membrane</keyword>
<comment type="caution">
    <text evidence="20">The sequence shown here is derived from an EMBL/GenBank/DDBJ whole genome shotgun (WGS) entry which is preliminary data.</text>
</comment>
<dbReference type="GO" id="GO:0005886">
    <property type="term" value="C:plasma membrane"/>
    <property type="evidence" value="ECO:0007669"/>
    <property type="project" value="UniProtKB-SubCell"/>
</dbReference>
<dbReference type="Gene3D" id="3.90.190.10">
    <property type="entry name" value="Protein tyrosine phosphatase superfamily"/>
    <property type="match status" value="1"/>
</dbReference>
<evidence type="ECO:0000313" key="21">
    <source>
        <dbReference type="Proteomes" id="UP000326062"/>
    </source>
</evidence>
<evidence type="ECO:0000256" key="16">
    <source>
        <dbReference type="ARBA" id="ARBA00064590"/>
    </source>
</evidence>
<keyword evidence="13" id="KW-0636">Prenylation</keyword>
<dbReference type="SUPFAM" id="SSF52799">
    <property type="entry name" value="(Phosphotyrosine protein) phosphatases II"/>
    <property type="match status" value="1"/>
</dbReference>
<comment type="subcellular location">
    <subcellularLocation>
        <location evidence="1">Cell membrane</location>
    </subcellularLocation>
    <subcellularLocation>
        <location evidence="2">Early endosome</location>
    </subcellularLocation>
</comment>
<evidence type="ECO:0000256" key="5">
    <source>
        <dbReference type="ARBA" id="ARBA00022475"/>
    </source>
</evidence>
<comment type="similarity">
    <text evidence="3">Belongs to the protein-tyrosine phosphatase family.</text>
</comment>
<sequence length="158" mass="17706">MNHAAPMEVTHKKKRFVITHNPTNVALNKVTEELKKYGATTIGKCVKQLMTLTLSDKEGIHVLNWHFENSTQPSHQIVEDHPGCCIAVCCIAGLGRVPVLVTLAVTEGGMKYEDAVQFIRHKWLGAFNSKQLLYLEKHGPKMGLRFKDSNGHRNNCCI</sequence>
<dbReference type="InterPro" id="IPR000387">
    <property type="entry name" value="Tyr_Pase_dom"/>
</dbReference>
<evidence type="ECO:0000256" key="14">
    <source>
        <dbReference type="ARBA" id="ARBA00051722"/>
    </source>
</evidence>